<keyword evidence="4" id="KW-1185">Reference proteome</keyword>
<dbReference type="Pfam" id="PF21666">
    <property type="entry name" value="DUF4246_N"/>
    <property type="match status" value="1"/>
</dbReference>
<dbReference type="InterPro" id="IPR049192">
    <property type="entry name" value="DUF4246_C"/>
</dbReference>
<name>A0A9P7ZR93_9HYPO</name>
<dbReference type="Proteomes" id="UP000887229">
    <property type="component" value="Unassembled WGS sequence"/>
</dbReference>
<feature type="domain" description="DUF4246" evidence="2">
    <location>
        <begin position="5"/>
        <end position="91"/>
    </location>
</feature>
<evidence type="ECO:0000259" key="1">
    <source>
        <dbReference type="Pfam" id="PF14033"/>
    </source>
</evidence>
<dbReference type="PANTHER" id="PTHR33119">
    <property type="entry name" value="IFI3P"/>
    <property type="match status" value="1"/>
</dbReference>
<dbReference type="AlphaFoldDB" id="A0A9P7ZR93"/>
<dbReference type="InterPro" id="IPR025340">
    <property type="entry name" value="DUF4246"/>
</dbReference>
<dbReference type="PANTHER" id="PTHR33119:SF1">
    <property type="entry name" value="FE2OG DIOXYGENASE DOMAIN-CONTAINING PROTEIN"/>
    <property type="match status" value="1"/>
</dbReference>
<gene>
    <name evidence="3" type="ORF">F5Z01DRAFT_672086</name>
</gene>
<evidence type="ECO:0000313" key="4">
    <source>
        <dbReference type="Proteomes" id="UP000887229"/>
    </source>
</evidence>
<dbReference type="RefSeq" id="XP_046120778.1">
    <property type="nucleotide sequence ID" value="XM_046264772.1"/>
</dbReference>
<dbReference type="Pfam" id="PF14033">
    <property type="entry name" value="DUF4246"/>
    <property type="match status" value="1"/>
</dbReference>
<proteinExistence type="predicted"/>
<dbReference type="InterPro" id="IPR049207">
    <property type="entry name" value="DUF4246_N"/>
</dbReference>
<comment type="caution">
    <text evidence="3">The sequence shown here is derived from an EMBL/GenBank/DDBJ whole genome shotgun (WGS) entry which is preliminary data.</text>
</comment>
<reference evidence="3" key="1">
    <citation type="journal article" date="2021" name="IMA Fungus">
        <title>Genomic characterization of three marine fungi, including Emericellopsis atlantica sp. nov. with signatures of a generalist lifestyle and marine biomass degradation.</title>
        <authorList>
            <person name="Hagestad O.C."/>
            <person name="Hou L."/>
            <person name="Andersen J.H."/>
            <person name="Hansen E.H."/>
            <person name="Altermark B."/>
            <person name="Li C."/>
            <person name="Kuhnert E."/>
            <person name="Cox R.J."/>
            <person name="Crous P.W."/>
            <person name="Spatafora J.W."/>
            <person name="Lail K."/>
            <person name="Amirebrahimi M."/>
            <person name="Lipzen A."/>
            <person name="Pangilinan J."/>
            <person name="Andreopoulos W."/>
            <person name="Hayes R.D."/>
            <person name="Ng V."/>
            <person name="Grigoriev I.V."/>
            <person name="Jackson S.A."/>
            <person name="Sutton T.D.S."/>
            <person name="Dobson A.D.W."/>
            <person name="Rama T."/>
        </authorList>
    </citation>
    <scope>NUCLEOTIDE SEQUENCE</scope>
    <source>
        <strain evidence="3">TS7</strain>
    </source>
</reference>
<evidence type="ECO:0000313" key="3">
    <source>
        <dbReference type="EMBL" id="KAG9256854.1"/>
    </source>
</evidence>
<protein>
    <submittedName>
        <fullName evidence="3">Uncharacterized protein</fullName>
    </submittedName>
</protein>
<dbReference type="EMBL" id="MU251247">
    <property type="protein sequence ID" value="KAG9256854.1"/>
    <property type="molecule type" value="Genomic_DNA"/>
</dbReference>
<organism evidence="3 4">
    <name type="scientific">Emericellopsis atlantica</name>
    <dbReference type="NCBI Taxonomy" id="2614577"/>
    <lineage>
        <taxon>Eukaryota</taxon>
        <taxon>Fungi</taxon>
        <taxon>Dikarya</taxon>
        <taxon>Ascomycota</taxon>
        <taxon>Pezizomycotina</taxon>
        <taxon>Sordariomycetes</taxon>
        <taxon>Hypocreomycetidae</taxon>
        <taxon>Hypocreales</taxon>
        <taxon>Bionectriaceae</taxon>
        <taxon>Emericellopsis</taxon>
    </lineage>
</organism>
<dbReference type="OrthoDB" id="415532at2759"/>
<accession>A0A9P7ZR93</accession>
<feature type="domain" description="DUF4246" evidence="1">
    <location>
        <begin position="130"/>
        <end position="618"/>
    </location>
</feature>
<evidence type="ECO:0000259" key="2">
    <source>
        <dbReference type="Pfam" id="PF21666"/>
    </source>
</evidence>
<sequence length="669" mass="76627">MSFQYPGVDYDLRYRVDELGVGRNNTHWQNIGRDSDRFHAIGVSTELAGCESPILQVREVAMMIFMNKITDKEGWEEKVFDDDIVAKWRQEAMTQSEEGLWKMICPGQRFEARHADKIHMPRVARLLSEETFNYGIAELRNKAAYFISSKLIPTLDAGHHTVVKSDNLVDDELHVMLAAAFDKLQRDALGKEDWHPGSDEMQQNLVHPSMYPLVWGRSKFLREEKVGVADAIAHIGQGETTPSQAEDPEAPKTKARRHAYSNYIGSGSISSGYWSEKYQWLPSLVDVKNGTPKIASYINGLHPQQHPEIYGAVEKLIDAVIPAWDQCLRGMSRYTVETPAGRTSTRFKQIGYADDDNESLWEPFDLDEWRDIQHEPSKDTLEELAEQFDLEDVRNDEAEWEGVRNGPRELTEDDKQLAKWLELRDPVYPEPAEFQTIDYEPQHASIRQRFAKHGLQIIVKMASAELTPEKPEFAGGNWHIEGQMNERICATALYYVDSENIEASTLSFRMPTSSYISDDMQAGQDSYHWLELVHGASLGASRGLAGSCLQTYGEIETRQGRVLAFPNVFQHKVSPFKLKDNTKPGHRRFVALWLVDPHHRILSTANVPPQQSSWWKQEAKEGEETSLPDGCMTLDEAKEHRLALMKERTARTNEMEERWVRTQYDFCEH</sequence>
<dbReference type="GeneID" id="70295675"/>